<dbReference type="RefSeq" id="WP_311617448.1">
    <property type="nucleotide sequence ID" value="NZ_JAVREV010000005.1"/>
</dbReference>
<dbReference type="SUPFAM" id="SSF52266">
    <property type="entry name" value="SGNH hydrolase"/>
    <property type="match status" value="1"/>
</dbReference>
<dbReference type="Proteomes" id="UP001183615">
    <property type="component" value="Unassembled WGS sequence"/>
</dbReference>
<keyword evidence="2" id="KW-0732">Signal</keyword>
<organism evidence="3 4">
    <name type="scientific">Streptomyces johnsoniae</name>
    <dbReference type="NCBI Taxonomy" id="3075532"/>
    <lineage>
        <taxon>Bacteria</taxon>
        <taxon>Bacillati</taxon>
        <taxon>Actinomycetota</taxon>
        <taxon>Actinomycetes</taxon>
        <taxon>Kitasatosporales</taxon>
        <taxon>Streptomycetaceae</taxon>
        <taxon>Streptomyces</taxon>
    </lineage>
</organism>
<protein>
    <submittedName>
        <fullName evidence="3">SGNH/GDSL hydrolase family protein</fullName>
    </submittedName>
</protein>
<keyword evidence="3" id="KW-0378">Hydrolase</keyword>
<feature type="compositionally biased region" description="Low complexity" evidence="1">
    <location>
        <begin position="34"/>
        <end position="61"/>
    </location>
</feature>
<dbReference type="Gene3D" id="3.40.50.1110">
    <property type="entry name" value="SGNH hydrolase"/>
    <property type="match status" value="1"/>
</dbReference>
<comment type="caution">
    <text evidence="3">The sequence shown here is derived from an EMBL/GenBank/DDBJ whole genome shotgun (WGS) entry which is preliminary data.</text>
</comment>
<keyword evidence="4" id="KW-1185">Reference proteome</keyword>
<feature type="chain" id="PRO_5047179484" evidence="2">
    <location>
        <begin position="33"/>
        <end position="283"/>
    </location>
</feature>
<dbReference type="InterPro" id="IPR036514">
    <property type="entry name" value="SGNH_hydro_sf"/>
</dbReference>
<gene>
    <name evidence="3" type="ORF">RM779_10730</name>
</gene>
<evidence type="ECO:0000256" key="2">
    <source>
        <dbReference type="SAM" id="SignalP"/>
    </source>
</evidence>
<evidence type="ECO:0000313" key="3">
    <source>
        <dbReference type="EMBL" id="MDT0443066.1"/>
    </source>
</evidence>
<proteinExistence type="predicted"/>
<feature type="region of interest" description="Disordered" evidence="1">
    <location>
        <begin position="34"/>
        <end position="67"/>
    </location>
</feature>
<reference evidence="4" key="1">
    <citation type="submission" date="2023-07" db="EMBL/GenBank/DDBJ databases">
        <title>30 novel species of actinomycetes from the DSMZ collection.</title>
        <authorList>
            <person name="Nouioui I."/>
        </authorList>
    </citation>
    <scope>NUCLEOTIDE SEQUENCE [LARGE SCALE GENOMIC DNA]</scope>
    <source>
        <strain evidence="4">DSM 41886</strain>
    </source>
</reference>
<dbReference type="GO" id="GO:0016787">
    <property type="term" value="F:hydrolase activity"/>
    <property type="evidence" value="ECO:0007669"/>
    <property type="project" value="UniProtKB-KW"/>
</dbReference>
<evidence type="ECO:0000256" key="1">
    <source>
        <dbReference type="SAM" id="MobiDB-lite"/>
    </source>
</evidence>
<accession>A0ABU2S231</accession>
<name>A0ABU2S231_9ACTN</name>
<dbReference type="EMBL" id="JAVREV010000005">
    <property type="protein sequence ID" value="MDT0443066.1"/>
    <property type="molecule type" value="Genomic_DNA"/>
</dbReference>
<sequence>MQIATSPRGPARRRRRPVLLAALAATAVGAGALLTGCGTDATGDTGASGASGAGTDSPSPSREQESAPKVLWMGDSIAGVEGPALEAALTASGVEFMNASSDGGGTVVEGDEMSSQLAESTWEDLEGNIASFRPDVIAYQITTYDWGTPEQQRSSYEKLAGTARDAGAELVLVSAPPFRIDDFYRPYESAIESAPEVAGEVAEASGGRVHFLDSAQLWGTESDAERAQRAPDGIHSCQQGSAAFAAWLSEELGERYDFAPAAPEEWADGSWTGDERFAQLGCS</sequence>
<evidence type="ECO:0000313" key="4">
    <source>
        <dbReference type="Proteomes" id="UP001183615"/>
    </source>
</evidence>
<dbReference type="CDD" id="cd00229">
    <property type="entry name" value="SGNH_hydrolase"/>
    <property type="match status" value="1"/>
</dbReference>
<feature type="signal peptide" evidence="2">
    <location>
        <begin position="1"/>
        <end position="32"/>
    </location>
</feature>